<accession>A0A0L9UJ60</accession>
<dbReference type="Proteomes" id="UP000053144">
    <property type="component" value="Chromosome 5"/>
</dbReference>
<dbReference type="EMBL" id="CM003375">
    <property type="protein sequence ID" value="KOM42584.1"/>
    <property type="molecule type" value="Genomic_DNA"/>
</dbReference>
<dbReference type="AlphaFoldDB" id="A0A0L9UJ60"/>
<protein>
    <submittedName>
        <fullName evidence="2">Uncharacterized protein</fullName>
    </submittedName>
</protein>
<gene>
    <name evidence="2" type="ORF">LR48_Vigan05g018800</name>
</gene>
<feature type="region of interest" description="Disordered" evidence="1">
    <location>
        <begin position="1"/>
        <end position="61"/>
    </location>
</feature>
<evidence type="ECO:0000313" key="2">
    <source>
        <dbReference type="EMBL" id="KOM42584.1"/>
    </source>
</evidence>
<feature type="compositionally biased region" description="Acidic residues" evidence="1">
    <location>
        <begin position="36"/>
        <end position="58"/>
    </location>
</feature>
<organism evidence="2 3">
    <name type="scientific">Phaseolus angularis</name>
    <name type="common">Azuki bean</name>
    <name type="synonym">Vigna angularis</name>
    <dbReference type="NCBI Taxonomy" id="3914"/>
    <lineage>
        <taxon>Eukaryota</taxon>
        <taxon>Viridiplantae</taxon>
        <taxon>Streptophyta</taxon>
        <taxon>Embryophyta</taxon>
        <taxon>Tracheophyta</taxon>
        <taxon>Spermatophyta</taxon>
        <taxon>Magnoliopsida</taxon>
        <taxon>eudicotyledons</taxon>
        <taxon>Gunneridae</taxon>
        <taxon>Pentapetalae</taxon>
        <taxon>rosids</taxon>
        <taxon>fabids</taxon>
        <taxon>Fabales</taxon>
        <taxon>Fabaceae</taxon>
        <taxon>Papilionoideae</taxon>
        <taxon>50 kb inversion clade</taxon>
        <taxon>NPAAA clade</taxon>
        <taxon>indigoferoid/millettioid clade</taxon>
        <taxon>Phaseoleae</taxon>
        <taxon>Vigna</taxon>
    </lineage>
</organism>
<name>A0A0L9UJ60_PHAAN</name>
<proteinExistence type="predicted"/>
<dbReference type="Gramene" id="KOM42584">
    <property type="protein sequence ID" value="KOM42584"/>
    <property type="gene ID" value="LR48_Vigan05g018800"/>
</dbReference>
<evidence type="ECO:0000313" key="3">
    <source>
        <dbReference type="Proteomes" id="UP000053144"/>
    </source>
</evidence>
<sequence>MWKSFAKVVGGETRVEMSDSDVGDDMNIDDDRGLSDDEWESEELVSEGESDGQDDEEESYGKFVTFCMPKTMVGYK</sequence>
<evidence type="ECO:0000256" key="1">
    <source>
        <dbReference type="SAM" id="MobiDB-lite"/>
    </source>
</evidence>
<feature type="compositionally biased region" description="Acidic residues" evidence="1">
    <location>
        <begin position="18"/>
        <end position="28"/>
    </location>
</feature>
<reference evidence="3" key="1">
    <citation type="journal article" date="2015" name="Proc. Natl. Acad. Sci. U.S.A.">
        <title>Genome sequencing of adzuki bean (Vigna angularis) provides insight into high starch and low fat accumulation and domestication.</title>
        <authorList>
            <person name="Yang K."/>
            <person name="Tian Z."/>
            <person name="Chen C."/>
            <person name="Luo L."/>
            <person name="Zhao B."/>
            <person name="Wang Z."/>
            <person name="Yu L."/>
            <person name="Li Y."/>
            <person name="Sun Y."/>
            <person name="Li W."/>
            <person name="Chen Y."/>
            <person name="Li Y."/>
            <person name="Zhang Y."/>
            <person name="Ai D."/>
            <person name="Zhao J."/>
            <person name="Shang C."/>
            <person name="Ma Y."/>
            <person name="Wu B."/>
            <person name="Wang M."/>
            <person name="Gao L."/>
            <person name="Sun D."/>
            <person name="Zhang P."/>
            <person name="Guo F."/>
            <person name="Wang W."/>
            <person name="Li Y."/>
            <person name="Wang J."/>
            <person name="Varshney R.K."/>
            <person name="Wang J."/>
            <person name="Ling H.Q."/>
            <person name="Wan P."/>
        </authorList>
    </citation>
    <scope>NUCLEOTIDE SEQUENCE</scope>
    <source>
        <strain evidence="3">cv. Jingnong 6</strain>
    </source>
</reference>